<dbReference type="PANTHER" id="PTHR15907">
    <property type="entry name" value="DUF614 FAMILY PROTEIN-RELATED"/>
    <property type="match status" value="1"/>
</dbReference>
<protein>
    <submittedName>
        <fullName evidence="2">Uncharacterized protein</fullName>
    </submittedName>
</protein>
<keyword evidence="3" id="KW-1185">Reference proteome</keyword>
<name>A0AAD9NWU8_RIDPI</name>
<evidence type="ECO:0000313" key="2">
    <source>
        <dbReference type="EMBL" id="KAK2183940.1"/>
    </source>
</evidence>
<accession>A0AAD9NWU8</accession>
<proteinExistence type="inferred from homology"/>
<dbReference type="NCBIfam" id="TIGR01571">
    <property type="entry name" value="A_thal_Cys_rich"/>
    <property type="match status" value="1"/>
</dbReference>
<organism evidence="2 3">
    <name type="scientific">Ridgeia piscesae</name>
    <name type="common">Tubeworm</name>
    <dbReference type="NCBI Taxonomy" id="27915"/>
    <lineage>
        <taxon>Eukaryota</taxon>
        <taxon>Metazoa</taxon>
        <taxon>Spiralia</taxon>
        <taxon>Lophotrochozoa</taxon>
        <taxon>Annelida</taxon>
        <taxon>Polychaeta</taxon>
        <taxon>Sedentaria</taxon>
        <taxon>Canalipalpata</taxon>
        <taxon>Sabellida</taxon>
        <taxon>Siboglinidae</taxon>
        <taxon>Ridgeia</taxon>
    </lineage>
</organism>
<sequence>MADWQHGLCGCFDNLTVCLITYFVPCYTAGKNAEAVGENCLLCGLVTLVPIVNFICQAQIRGKIREQKGIAGGFVGDLLMHCCCPCCALSQEAQEVNALGSQSIARQ</sequence>
<dbReference type="InterPro" id="IPR006461">
    <property type="entry name" value="PLAC_motif_containing"/>
</dbReference>
<comment type="caution">
    <text evidence="2">The sequence shown here is derived from an EMBL/GenBank/DDBJ whole genome shotgun (WGS) entry which is preliminary data.</text>
</comment>
<dbReference type="EMBL" id="JAODUO010000290">
    <property type="protein sequence ID" value="KAK2183940.1"/>
    <property type="molecule type" value="Genomic_DNA"/>
</dbReference>
<evidence type="ECO:0000256" key="1">
    <source>
        <dbReference type="ARBA" id="ARBA00009024"/>
    </source>
</evidence>
<gene>
    <name evidence="2" type="ORF">NP493_291g00002</name>
</gene>
<dbReference type="Pfam" id="PF04749">
    <property type="entry name" value="PLAC8"/>
    <property type="match status" value="1"/>
</dbReference>
<dbReference type="Proteomes" id="UP001209878">
    <property type="component" value="Unassembled WGS sequence"/>
</dbReference>
<evidence type="ECO:0000313" key="3">
    <source>
        <dbReference type="Proteomes" id="UP001209878"/>
    </source>
</evidence>
<comment type="similarity">
    <text evidence="1">Belongs to the cornifelin family.</text>
</comment>
<reference evidence="2" key="1">
    <citation type="journal article" date="2023" name="Mol. Biol. Evol.">
        <title>Third-Generation Sequencing Reveals the Adaptive Role of the Epigenome in Three Deep-Sea Polychaetes.</title>
        <authorList>
            <person name="Perez M."/>
            <person name="Aroh O."/>
            <person name="Sun Y."/>
            <person name="Lan Y."/>
            <person name="Juniper S.K."/>
            <person name="Young C.R."/>
            <person name="Angers B."/>
            <person name="Qian P.Y."/>
        </authorList>
    </citation>
    <scope>NUCLEOTIDE SEQUENCE</scope>
    <source>
        <strain evidence="2">R07B-5</strain>
    </source>
</reference>
<dbReference type="AlphaFoldDB" id="A0AAD9NWU8"/>